<organism evidence="2 3">
    <name type="scientific">Limnoglobus roseus</name>
    <dbReference type="NCBI Taxonomy" id="2598579"/>
    <lineage>
        <taxon>Bacteria</taxon>
        <taxon>Pseudomonadati</taxon>
        <taxon>Planctomycetota</taxon>
        <taxon>Planctomycetia</taxon>
        <taxon>Gemmatales</taxon>
        <taxon>Gemmataceae</taxon>
        <taxon>Limnoglobus</taxon>
    </lineage>
</organism>
<keyword evidence="1" id="KW-0732">Signal</keyword>
<keyword evidence="3" id="KW-1185">Reference proteome</keyword>
<dbReference type="EMBL" id="CP042425">
    <property type="protein sequence ID" value="QEL19524.1"/>
    <property type="molecule type" value="Genomic_DNA"/>
</dbReference>
<accession>A0A5C1AQQ6</accession>
<name>A0A5C1AQQ6_9BACT</name>
<dbReference type="RefSeq" id="WP_149113905.1">
    <property type="nucleotide sequence ID" value="NZ_CP042425.1"/>
</dbReference>
<reference evidence="3" key="1">
    <citation type="submission" date="2019-08" db="EMBL/GenBank/DDBJ databases">
        <title>Limnoglobus roseus gen. nov., sp. nov., a novel freshwater planctomycete with a giant genome from the family Gemmataceae.</title>
        <authorList>
            <person name="Kulichevskaya I.S."/>
            <person name="Naumoff D.G."/>
            <person name="Miroshnikov K."/>
            <person name="Ivanova A."/>
            <person name="Philippov D.A."/>
            <person name="Hakobyan A."/>
            <person name="Rijpstra I.C."/>
            <person name="Sinninghe Damste J.S."/>
            <person name="Liesack W."/>
            <person name="Dedysh S.N."/>
        </authorList>
    </citation>
    <scope>NUCLEOTIDE SEQUENCE [LARGE SCALE GENOMIC DNA]</scope>
    <source>
        <strain evidence="3">PX52</strain>
    </source>
</reference>
<evidence type="ECO:0000313" key="2">
    <source>
        <dbReference type="EMBL" id="QEL19524.1"/>
    </source>
</evidence>
<protein>
    <submittedName>
        <fullName evidence="2">Uncharacterized protein</fullName>
    </submittedName>
</protein>
<gene>
    <name evidence="2" type="ORF">PX52LOC_06599</name>
</gene>
<proteinExistence type="predicted"/>
<evidence type="ECO:0000256" key="1">
    <source>
        <dbReference type="SAM" id="SignalP"/>
    </source>
</evidence>
<dbReference type="Proteomes" id="UP000324974">
    <property type="component" value="Chromosome"/>
</dbReference>
<feature type="signal peptide" evidence="1">
    <location>
        <begin position="1"/>
        <end position="15"/>
    </location>
</feature>
<dbReference type="OrthoDB" id="281207at2"/>
<dbReference type="KEGG" id="lrs:PX52LOC_06599"/>
<sequence>MKIVLALVWCGFATAAMPAADKYTVKHEQTEPPKELNDAVRELFAKECEVVKDAAGGTVAEIWFRTEIPGKGTPDQVKNGLTYRELVETSIVAAVRFPTAFIDYRKQEIAAGVYTLRLAFQPENGDHKDTAPYAEFALLCPADKDTKTDEMEPKALYKLSFASAGGEHPGVMLLYPNSEKGDGPKLTDRGAGVWTLNVRRKVTAEVGTANLGFALTVAGHSKLR</sequence>
<evidence type="ECO:0000313" key="3">
    <source>
        <dbReference type="Proteomes" id="UP000324974"/>
    </source>
</evidence>
<dbReference type="AlphaFoldDB" id="A0A5C1AQQ6"/>
<feature type="chain" id="PRO_5023102726" evidence="1">
    <location>
        <begin position="16"/>
        <end position="224"/>
    </location>
</feature>